<dbReference type="RefSeq" id="WP_111357585.1">
    <property type="nucleotide sequence ID" value="NZ_NHSK01000054.1"/>
</dbReference>
<dbReference type="PRINTS" id="PR00039">
    <property type="entry name" value="HTHLYSR"/>
</dbReference>
<dbReference type="AlphaFoldDB" id="A0A327KIP7"/>
<dbReference type="OrthoDB" id="8679465at2"/>
<reference evidence="6 7" key="1">
    <citation type="submission" date="2017-07" db="EMBL/GenBank/DDBJ databases">
        <title>Draft Genome Sequences of Select Purple Nonsulfur Bacteria.</title>
        <authorList>
            <person name="Lasarre B."/>
            <person name="Mckinlay J.B."/>
        </authorList>
    </citation>
    <scope>NUCLEOTIDE SEQUENCE [LARGE SCALE GENOMIC DNA]</scope>
    <source>
        <strain evidence="6 7">DSM 11907</strain>
    </source>
</reference>
<dbReference type="GO" id="GO:0003677">
    <property type="term" value="F:DNA binding"/>
    <property type="evidence" value="ECO:0007669"/>
    <property type="project" value="UniProtKB-KW"/>
</dbReference>
<keyword evidence="3" id="KW-0238">DNA-binding</keyword>
<feature type="domain" description="HTH lysR-type" evidence="5">
    <location>
        <begin position="1"/>
        <end position="59"/>
    </location>
</feature>
<accession>A0A327KIP7</accession>
<evidence type="ECO:0000259" key="5">
    <source>
        <dbReference type="PROSITE" id="PS50931"/>
    </source>
</evidence>
<comment type="caution">
    <text evidence="6">The sequence shown here is derived from an EMBL/GenBank/DDBJ whole genome shotgun (WGS) entry which is preliminary data.</text>
</comment>
<dbReference type="GO" id="GO:0003700">
    <property type="term" value="F:DNA-binding transcription factor activity"/>
    <property type="evidence" value="ECO:0007669"/>
    <property type="project" value="InterPro"/>
</dbReference>
<name>A0A327KIP7_9BRAD</name>
<evidence type="ECO:0000313" key="6">
    <source>
        <dbReference type="EMBL" id="RAI38347.1"/>
    </source>
</evidence>
<dbReference type="InterPro" id="IPR058163">
    <property type="entry name" value="LysR-type_TF_proteobact-type"/>
</dbReference>
<sequence length="324" mass="35386">MDLALALRAFVRTVERGSVTAAARDLSVSQPAVTKHLRNLERHVGARLLDRSARLVRPTPQGQSLYEASRSALATIDSALEGVRRDMGAIDGPLRVHAPSCIGVRHLYPLVLAFQAEHPGVVVDLVLENRSVDLVHENYDLAVKYGRPEGQELVVRRLGLIRRIMVCAPAFLARVGPIDTPAQLADLDLVVTSAVSPGDHLTLQRADETIEVPVRPVLRTNNADVITRTLMGGHAAGPVQRLLVTEALGEGRLVRILADWEVKPTEAFLAYSSARFMRPAVRAFTDFVIPALRAVDGIDAVTGKSSHERLRRNPEVNVRFTPAC</sequence>
<dbReference type="PROSITE" id="PS50931">
    <property type="entry name" value="HTH_LYSR"/>
    <property type="match status" value="1"/>
</dbReference>
<dbReference type="Proteomes" id="UP000248863">
    <property type="component" value="Unassembled WGS sequence"/>
</dbReference>
<keyword evidence="7" id="KW-1185">Reference proteome</keyword>
<dbReference type="Pfam" id="PF03466">
    <property type="entry name" value="LysR_substrate"/>
    <property type="match status" value="1"/>
</dbReference>
<dbReference type="Pfam" id="PF00126">
    <property type="entry name" value="HTH_1"/>
    <property type="match status" value="1"/>
</dbReference>
<dbReference type="EMBL" id="NPEU01000130">
    <property type="protein sequence ID" value="RAI38347.1"/>
    <property type="molecule type" value="Genomic_DNA"/>
</dbReference>
<dbReference type="InterPro" id="IPR036388">
    <property type="entry name" value="WH-like_DNA-bd_sf"/>
</dbReference>
<dbReference type="FunFam" id="1.10.10.10:FF:000001">
    <property type="entry name" value="LysR family transcriptional regulator"/>
    <property type="match status" value="1"/>
</dbReference>
<evidence type="ECO:0000313" key="7">
    <source>
        <dbReference type="Proteomes" id="UP000248863"/>
    </source>
</evidence>
<dbReference type="SUPFAM" id="SSF46785">
    <property type="entry name" value="Winged helix' DNA-binding domain"/>
    <property type="match status" value="1"/>
</dbReference>
<dbReference type="InterPro" id="IPR000847">
    <property type="entry name" value="LysR_HTH_N"/>
</dbReference>
<evidence type="ECO:0000256" key="4">
    <source>
        <dbReference type="ARBA" id="ARBA00023163"/>
    </source>
</evidence>
<dbReference type="InterPro" id="IPR005119">
    <property type="entry name" value="LysR_subst-bd"/>
</dbReference>
<organism evidence="6 7">
    <name type="scientific">Rhodoplanes elegans</name>
    <dbReference type="NCBI Taxonomy" id="29408"/>
    <lineage>
        <taxon>Bacteria</taxon>
        <taxon>Pseudomonadati</taxon>
        <taxon>Pseudomonadota</taxon>
        <taxon>Alphaproteobacteria</taxon>
        <taxon>Hyphomicrobiales</taxon>
        <taxon>Nitrobacteraceae</taxon>
        <taxon>Rhodoplanes</taxon>
    </lineage>
</organism>
<dbReference type="Gene3D" id="1.10.10.10">
    <property type="entry name" value="Winged helix-like DNA-binding domain superfamily/Winged helix DNA-binding domain"/>
    <property type="match status" value="1"/>
</dbReference>
<dbReference type="InterPro" id="IPR036390">
    <property type="entry name" value="WH_DNA-bd_sf"/>
</dbReference>
<evidence type="ECO:0000256" key="1">
    <source>
        <dbReference type="ARBA" id="ARBA00009437"/>
    </source>
</evidence>
<dbReference type="CDD" id="cd08422">
    <property type="entry name" value="PBP2_CrgA_like"/>
    <property type="match status" value="1"/>
</dbReference>
<comment type="similarity">
    <text evidence="1">Belongs to the LysR transcriptional regulatory family.</text>
</comment>
<keyword evidence="4" id="KW-0804">Transcription</keyword>
<dbReference type="Gene3D" id="3.40.190.290">
    <property type="match status" value="1"/>
</dbReference>
<proteinExistence type="inferred from homology"/>
<keyword evidence="2" id="KW-0805">Transcription regulation</keyword>
<protein>
    <submittedName>
        <fullName evidence="6">LysR family transcriptional regulator</fullName>
    </submittedName>
</protein>
<evidence type="ECO:0000256" key="3">
    <source>
        <dbReference type="ARBA" id="ARBA00023125"/>
    </source>
</evidence>
<dbReference type="PANTHER" id="PTHR30537">
    <property type="entry name" value="HTH-TYPE TRANSCRIPTIONAL REGULATOR"/>
    <property type="match status" value="1"/>
</dbReference>
<evidence type="ECO:0000256" key="2">
    <source>
        <dbReference type="ARBA" id="ARBA00023015"/>
    </source>
</evidence>
<dbReference type="PANTHER" id="PTHR30537:SF5">
    <property type="entry name" value="HTH-TYPE TRANSCRIPTIONAL ACTIVATOR TTDR-RELATED"/>
    <property type="match status" value="1"/>
</dbReference>
<dbReference type="SUPFAM" id="SSF53850">
    <property type="entry name" value="Periplasmic binding protein-like II"/>
    <property type="match status" value="1"/>
</dbReference>
<gene>
    <name evidence="6" type="ORF">CH338_12940</name>
</gene>